<feature type="domain" description="DYW" evidence="1">
    <location>
        <begin position="93"/>
        <end position="153"/>
    </location>
</feature>
<organism evidence="2 3">
    <name type="scientific">Adiantum capillus-veneris</name>
    <name type="common">Maidenhair fern</name>
    <dbReference type="NCBI Taxonomy" id="13818"/>
    <lineage>
        <taxon>Eukaryota</taxon>
        <taxon>Viridiplantae</taxon>
        <taxon>Streptophyta</taxon>
        <taxon>Embryophyta</taxon>
        <taxon>Tracheophyta</taxon>
        <taxon>Polypodiopsida</taxon>
        <taxon>Polypodiidae</taxon>
        <taxon>Polypodiales</taxon>
        <taxon>Pteridineae</taxon>
        <taxon>Pteridaceae</taxon>
        <taxon>Vittarioideae</taxon>
        <taxon>Adiantum</taxon>
    </lineage>
</organism>
<reference evidence="2" key="1">
    <citation type="submission" date="2021-01" db="EMBL/GenBank/DDBJ databases">
        <title>Adiantum capillus-veneris genome.</title>
        <authorList>
            <person name="Fang Y."/>
            <person name="Liao Q."/>
        </authorList>
    </citation>
    <scope>NUCLEOTIDE SEQUENCE</scope>
    <source>
        <strain evidence="2">H3</strain>
        <tissue evidence="2">Leaf</tissue>
    </source>
</reference>
<sequence length="155" mass="17213">IRNAERAVQLDHYDAAAYVLMSNIYAAAGLQEEAENIECMRIKNAAWKQPGSSSWVVESGNVNKFVVGDTTHPLSRQIYVKLQDLELKLSQQGYSPNLHWVSQNLSVQSKTVLLCQHSEKLAIACAIINTPEGKDIRIMKNMRVCGDCHAATSLL</sequence>
<dbReference type="Pfam" id="PF20431">
    <property type="entry name" value="E_motif"/>
    <property type="match status" value="1"/>
</dbReference>
<comment type="caution">
    <text evidence="2">The sequence shown here is derived from an EMBL/GenBank/DDBJ whole genome shotgun (WGS) entry which is preliminary data.</text>
</comment>
<dbReference type="GO" id="GO:0008270">
    <property type="term" value="F:zinc ion binding"/>
    <property type="evidence" value="ECO:0007669"/>
    <property type="project" value="InterPro"/>
</dbReference>
<dbReference type="InterPro" id="IPR046849">
    <property type="entry name" value="E2_motif"/>
</dbReference>
<dbReference type="InterPro" id="IPR032867">
    <property type="entry name" value="DYW_dom"/>
</dbReference>
<dbReference type="Pfam" id="PF20430">
    <property type="entry name" value="Eplus_motif"/>
    <property type="match status" value="1"/>
</dbReference>
<protein>
    <recommendedName>
        <fullName evidence="1">DYW domain-containing protein</fullName>
    </recommendedName>
</protein>
<dbReference type="InterPro" id="IPR046848">
    <property type="entry name" value="E_motif"/>
</dbReference>
<gene>
    <name evidence="2" type="ORF">GOP47_0021190</name>
</gene>
<accession>A0A9D4UAW7</accession>
<feature type="non-terminal residue" evidence="2">
    <location>
        <position position="1"/>
    </location>
</feature>
<evidence type="ECO:0000313" key="2">
    <source>
        <dbReference type="EMBL" id="KAI5064520.1"/>
    </source>
</evidence>
<evidence type="ECO:0000259" key="1">
    <source>
        <dbReference type="Pfam" id="PF14432"/>
    </source>
</evidence>
<proteinExistence type="predicted"/>
<dbReference type="EMBL" id="JABFUD020000020">
    <property type="protein sequence ID" value="KAI5064520.1"/>
    <property type="molecule type" value="Genomic_DNA"/>
</dbReference>
<keyword evidence="3" id="KW-1185">Reference proteome</keyword>
<dbReference type="AlphaFoldDB" id="A0A9D4UAW7"/>
<dbReference type="Pfam" id="PF14432">
    <property type="entry name" value="DYW_deaminase"/>
    <property type="match status" value="1"/>
</dbReference>
<dbReference type="OrthoDB" id="1926166at2759"/>
<dbReference type="Proteomes" id="UP000886520">
    <property type="component" value="Chromosome 20"/>
</dbReference>
<evidence type="ECO:0000313" key="3">
    <source>
        <dbReference type="Proteomes" id="UP000886520"/>
    </source>
</evidence>
<name>A0A9D4UAW7_ADICA</name>